<evidence type="ECO:0000313" key="1">
    <source>
        <dbReference type="EMBL" id="MCR6547064.1"/>
    </source>
</evidence>
<gene>
    <name evidence="1" type="ORF">NVS47_16375</name>
</gene>
<accession>A0ABT1Y853</accession>
<reference evidence="1 2" key="1">
    <citation type="submission" date="2022-08" db="EMBL/GenBank/DDBJ databases">
        <title>Proteogenomics of the novel Dehalobacterium formicoaceticum strain EZ94 highlights a key role of methyltransferases during anaerobic dichloromethane degradation.</title>
        <authorList>
            <person name="Wasmund K."/>
        </authorList>
    </citation>
    <scope>NUCLEOTIDE SEQUENCE [LARGE SCALE GENOMIC DNA]</scope>
    <source>
        <strain evidence="1 2">EZ94</strain>
    </source>
</reference>
<dbReference type="Proteomes" id="UP001524944">
    <property type="component" value="Unassembled WGS sequence"/>
</dbReference>
<keyword evidence="2" id="KW-1185">Reference proteome</keyword>
<dbReference type="RefSeq" id="WP_257914202.1">
    <property type="nucleotide sequence ID" value="NZ_JANPWE010000019.1"/>
</dbReference>
<sequence length="262" mass="29864">MDNIQFLIKFGERTYMERFASGYLYFSHALKFREYENTLKIKGQGDRLEGGSKIFAQKFTMQSHDEPSKVGTASRANVTVTYEPANNIPVLCLFSCFDKDCMAVSANAYKITLDDKVKEDISSHFEKADTAVIIHNPAAFASDVHSAFSGACKTELVNYFHIEGFPMDDGGYSMDLQYFKYLSQDTPPQKAGKGLQYSFNADYVYRALFCKDVFFTNEQEYRVLLPEQSISAPKEYYVEYKNTKSSIVPLDDLFNNKVTISR</sequence>
<evidence type="ECO:0000313" key="2">
    <source>
        <dbReference type="Proteomes" id="UP001524944"/>
    </source>
</evidence>
<name>A0ABT1Y853_9FIRM</name>
<organism evidence="1 2">
    <name type="scientific">Dehalobacterium formicoaceticum</name>
    <dbReference type="NCBI Taxonomy" id="51515"/>
    <lineage>
        <taxon>Bacteria</taxon>
        <taxon>Bacillati</taxon>
        <taxon>Bacillota</taxon>
        <taxon>Clostridia</taxon>
        <taxon>Eubacteriales</taxon>
        <taxon>Peptococcaceae</taxon>
        <taxon>Dehalobacterium</taxon>
    </lineage>
</organism>
<dbReference type="EMBL" id="JANPWE010000019">
    <property type="protein sequence ID" value="MCR6547064.1"/>
    <property type="molecule type" value="Genomic_DNA"/>
</dbReference>
<protein>
    <submittedName>
        <fullName evidence="1">Uncharacterized protein</fullName>
    </submittedName>
</protein>
<comment type="caution">
    <text evidence="1">The sequence shown here is derived from an EMBL/GenBank/DDBJ whole genome shotgun (WGS) entry which is preliminary data.</text>
</comment>
<proteinExistence type="predicted"/>